<proteinExistence type="predicted"/>
<name>A0A4P9Z9G1_9ASCO</name>
<dbReference type="Proteomes" id="UP000268321">
    <property type="component" value="Unassembled WGS sequence"/>
</dbReference>
<dbReference type="AlphaFoldDB" id="A0A4P9Z9G1"/>
<protein>
    <recommendedName>
        <fullName evidence="3">NmrA-like domain-containing protein</fullName>
    </recommendedName>
</protein>
<dbReference type="OrthoDB" id="9974981at2759"/>
<gene>
    <name evidence="1" type="ORF">METBISCDRAFT_28274</name>
</gene>
<dbReference type="EMBL" id="ML004490">
    <property type="protein sequence ID" value="RKP29385.1"/>
    <property type="molecule type" value="Genomic_DNA"/>
</dbReference>
<evidence type="ECO:0000313" key="2">
    <source>
        <dbReference type="Proteomes" id="UP000268321"/>
    </source>
</evidence>
<accession>A0A4P9Z9G1</accession>
<evidence type="ECO:0000313" key="1">
    <source>
        <dbReference type="EMBL" id="RKP29385.1"/>
    </source>
</evidence>
<reference evidence="2" key="1">
    <citation type="journal article" date="2018" name="Nat. Microbiol.">
        <title>Leveraging single-cell genomics to expand the fungal tree of life.</title>
        <authorList>
            <person name="Ahrendt S.R."/>
            <person name="Quandt C.A."/>
            <person name="Ciobanu D."/>
            <person name="Clum A."/>
            <person name="Salamov A."/>
            <person name="Andreopoulos B."/>
            <person name="Cheng J.F."/>
            <person name="Woyke T."/>
            <person name="Pelin A."/>
            <person name="Henrissat B."/>
            <person name="Reynolds N.K."/>
            <person name="Benny G.L."/>
            <person name="Smith M.E."/>
            <person name="James T.Y."/>
            <person name="Grigoriev I.V."/>
        </authorList>
    </citation>
    <scope>NUCLEOTIDE SEQUENCE [LARGE SCALE GENOMIC DNA]</scope>
    <source>
        <strain evidence="2">Baker2002</strain>
    </source>
</reference>
<sequence>MLSTSDTPVIEAFESALFKDKVQRLVTVVTRDTTSKKDTETIKYQVGDIVADPEGDVDVVISVLQESPQIFEAIGKVVELIRPKIYIPSRFGTRAEKASKVFPGLFDVKSNHSKSIRDGKLAVLGHQPPADLPDEISVQSGHITPAQVVKLWETRHNDKLEVKATIPKEQALTEAKADWTKNGFDYNKFFYYVNVLATQSLEGDFFSPR</sequence>
<organism evidence="1 2">
    <name type="scientific">Metschnikowia bicuspidata</name>
    <dbReference type="NCBI Taxonomy" id="27322"/>
    <lineage>
        <taxon>Eukaryota</taxon>
        <taxon>Fungi</taxon>
        <taxon>Dikarya</taxon>
        <taxon>Ascomycota</taxon>
        <taxon>Saccharomycotina</taxon>
        <taxon>Pichiomycetes</taxon>
        <taxon>Metschnikowiaceae</taxon>
        <taxon>Metschnikowia</taxon>
    </lineage>
</organism>
<keyword evidence="2" id="KW-1185">Reference proteome</keyword>
<evidence type="ECO:0008006" key="3">
    <source>
        <dbReference type="Google" id="ProtNLM"/>
    </source>
</evidence>